<organism evidence="3 4">
    <name type="scientific">Dibothriocephalus latus</name>
    <name type="common">Fish tapeworm</name>
    <name type="synonym">Diphyllobothrium latum</name>
    <dbReference type="NCBI Taxonomy" id="60516"/>
    <lineage>
        <taxon>Eukaryota</taxon>
        <taxon>Metazoa</taxon>
        <taxon>Spiralia</taxon>
        <taxon>Lophotrochozoa</taxon>
        <taxon>Platyhelminthes</taxon>
        <taxon>Cestoda</taxon>
        <taxon>Eucestoda</taxon>
        <taxon>Diphyllobothriidea</taxon>
        <taxon>Diphyllobothriidae</taxon>
        <taxon>Dibothriocephalus</taxon>
    </lineage>
</organism>
<dbReference type="Proteomes" id="UP000281553">
    <property type="component" value="Unassembled WGS sequence"/>
</dbReference>
<dbReference type="SMR" id="A0A3P6P453"/>
<protein>
    <recommendedName>
        <fullName evidence="2">Sperm microtubule inner protein 1 C-terminal domain-containing protein</fullName>
    </recommendedName>
</protein>
<keyword evidence="4" id="KW-1185">Reference proteome</keyword>
<feature type="domain" description="Sperm microtubule inner protein 1 C-terminal" evidence="2">
    <location>
        <begin position="71"/>
        <end position="123"/>
    </location>
</feature>
<name>A0A3P6P453_DIBLA</name>
<dbReference type="OrthoDB" id="410807at2759"/>
<gene>
    <name evidence="3" type="ORF">DILT_LOCUS550</name>
</gene>
<feature type="coiled-coil region" evidence="1">
    <location>
        <begin position="68"/>
        <end position="96"/>
    </location>
</feature>
<reference evidence="3 4" key="1">
    <citation type="submission" date="2018-11" db="EMBL/GenBank/DDBJ databases">
        <authorList>
            <consortium name="Pathogen Informatics"/>
        </authorList>
    </citation>
    <scope>NUCLEOTIDE SEQUENCE [LARGE SCALE GENOMIC DNA]</scope>
</reference>
<dbReference type="AlphaFoldDB" id="A0A3P6P453"/>
<evidence type="ECO:0000259" key="2">
    <source>
        <dbReference type="Pfam" id="PF22589"/>
    </source>
</evidence>
<dbReference type="Pfam" id="PF22589">
    <property type="entry name" value="SPMIP1"/>
    <property type="match status" value="1"/>
</dbReference>
<dbReference type="EMBL" id="UYRU01002400">
    <property type="protein sequence ID" value="VDK34116.1"/>
    <property type="molecule type" value="Genomic_DNA"/>
</dbReference>
<proteinExistence type="predicted"/>
<sequence>MAKTTDFTANECLKDAIRKEQDAAFAFYMKHKDTLLSEKSLGTAVAAHRRKLARETIRNAFCEEVLRNVQERRRLQAKKEEEKKILEEEYLQAETRNDVMYPVSPRTRALLYHGVSQTGDGRSGSARFLHACDVKLGCLLQ</sequence>
<keyword evidence="1" id="KW-0175">Coiled coil</keyword>
<evidence type="ECO:0000313" key="3">
    <source>
        <dbReference type="EMBL" id="VDK34116.1"/>
    </source>
</evidence>
<evidence type="ECO:0000256" key="1">
    <source>
        <dbReference type="SAM" id="Coils"/>
    </source>
</evidence>
<dbReference type="InterPro" id="IPR054323">
    <property type="entry name" value="SPMIP1_C"/>
</dbReference>
<accession>A0A3P6P453</accession>
<evidence type="ECO:0000313" key="4">
    <source>
        <dbReference type="Proteomes" id="UP000281553"/>
    </source>
</evidence>